<dbReference type="PANTHER" id="PTHR22878">
    <property type="entry name" value="DYNEIN HEAVY CHAIN 6, AXONEMAL-LIKE-RELATED"/>
    <property type="match status" value="1"/>
</dbReference>
<gene>
    <name evidence="1" type="ORF">SteCoe_15165</name>
</gene>
<organism evidence="1 2">
    <name type="scientific">Stentor coeruleus</name>
    <dbReference type="NCBI Taxonomy" id="5963"/>
    <lineage>
        <taxon>Eukaryota</taxon>
        <taxon>Sar</taxon>
        <taxon>Alveolata</taxon>
        <taxon>Ciliophora</taxon>
        <taxon>Postciliodesmatophora</taxon>
        <taxon>Heterotrichea</taxon>
        <taxon>Heterotrichida</taxon>
        <taxon>Stentoridae</taxon>
        <taxon>Stentor</taxon>
    </lineage>
</organism>
<proteinExistence type="predicted"/>
<dbReference type="Proteomes" id="UP000187209">
    <property type="component" value="Unassembled WGS sequence"/>
</dbReference>
<keyword evidence="2" id="KW-1185">Reference proteome</keyword>
<dbReference type="InterPro" id="IPR026983">
    <property type="entry name" value="DHC"/>
</dbReference>
<evidence type="ECO:0008006" key="3">
    <source>
        <dbReference type="Google" id="ProtNLM"/>
    </source>
</evidence>
<protein>
    <recommendedName>
        <fullName evidence="3">Dynein heavy chain coiled coil stalk domain-containing protein</fullName>
    </recommendedName>
</protein>
<reference evidence="1 2" key="1">
    <citation type="submission" date="2016-11" db="EMBL/GenBank/DDBJ databases">
        <title>The macronuclear genome of Stentor coeruleus: a giant cell with tiny introns.</title>
        <authorList>
            <person name="Slabodnick M."/>
            <person name="Ruby J.G."/>
            <person name="Reiff S.B."/>
            <person name="Swart E.C."/>
            <person name="Gosai S."/>
            <person name="Prabakaran S."/>
            <person name="Witkowska E."/>
            <person name="Larue G.E."/>
            <person name="Fisher S."/>
            <person name="Freeman R.M."/>
            <person name="Gunawardena J."/>
            <person name="Chu W."/>
            <person name="Stover N.A."/>
            <person name="Gregory B.D."/>
            <person name="Nowacki M."/>
            <person name="Derisi J."/>
            <person name="Roy S.W."/>
            <person name="Marshall W.F."/>
            <person name="Sood P."/>
        </authorList>
    </citation>
    <scope>NUCLEOTIDE SEQUENCE [LARGE SCALE GENOMIC DNA]</scope>
    <source>
        <strain evidence="1">WM001</strain>
    </source>
</reference>
<name>A0A1R2C4G2_9CILI</name>
<dbReference type="GO" id="GO:0045505">
    <property type="term" value="F:dynein intermediate chain binding"/>
    <property type="evidence" value="ECO:0007669"/>
    <property type="project" value="InterPro"/>
</dbReference>
<sequence length="172" mass="19928">MVSTSSPEKLTLTLEIESLEASVSNYFQSSNDALFSIHKNALSELKYLRLPPAPIIEIIKAIAYLLGHKDNGDWESIRKYISDTTCFLEKLAKLHEEFIMTDEIKELVYPIIYESGFNTQSLMKYSIVISKLYLWADNFLRYAEKKECLLRLKNHLSIIIKSEECCYNENQS</sequence>
<dbReference type="GO" id="GO:0007018">
    <property type="term" value="P:microtubule-based movement"/>
    <property type="evidence" value="ECO:0007669"/>
    <property type="project" value="InterPro"/>
</dbReference>
<dbReference type="GO" id="GO:0030286">
    <property type="term" value="C:dynein complex"/>
    <property type="evidence" value="ECO:0007669"/>
    <property type="project" value="InterPro"/>
</dbReference>
<dbReference type="EMBL" id="MPUH01000289">
    <property type="protein sequence ID" value="OMJ83861.1"/>
    <property type="molecule type" value="Genomic_DNA"/>
</dbReference>
<comment type="caution">
    <text evidence="1">The sequence shown here is derived from an EMBL/GenBank/DDBJ whole genome shotgun (WGS) entry which is preliminary data.</text>
</comment>
<evidence type="ECO:0000313" key="2">
    <source>
        <dbReference type="Proteomes" id="UP000187209"/>
    </source>
</evidence>
<accession>A0A1R2C4G2</accession>
<evidence type="ECO:0000313" key="1">
    <source>
        <dbReference type="EMBL" id="OMJ83861.1"/>
    </source>
</evidence>
<dbReference type="GO" id="GO:0051959">
    <property type="term" value="F:dynein light intermediate chain binding"/>
    <property type="evidence" value="ECO:0007669"/>
    <property type="project" value="InterPro"/>
</dbReference>
<dbReference type="AlphaFoldDB" id="A0A1R2C4G2"/>
<dbReference type="Gene3D" id="1.20.920.60">
    <property type="match status" value="1"/>
</dbReference>
<dbReference type="PANTHER" id="PTHR22878:SF68">
    <property type="entry name" value="DYNEIN HEAVY CHAIN 6, AXONEMAL-LIKE"/>
    <property type="match status" value="1"/>
</dbReference>